<evidence type="ECO:0000256" key="6">
    <source>
        <dbReference type="ARBA" id="ARBA00023128"/>
    </source>
</evidence>
<dbReference type="GO" id="GO:0030150">
    <property type="term" value="P:protein import into mitochondrial matrix"/>
    <property type="evidence" value="ECO:0007669"/>
    <property type="project" value="TreeGrafter"/>
</dbReference>
<dbReference type="Gene3D" id="1.20.960.10">
    <property type="entry name" value="Mitochondrial outer membrane translocase complex, subunit Tom20 domain"/>
    <property type="match status" value="1"/>
</dbReference>
<dbReference type="Proteomes" id="UP000694393">
    <property type="component" value="Unplaced"/>
</dbReference>
<keyword evidence="4 8" id="KW-1000">Mitochondrion outer membrane</keyword>
<dbReference type="PANTHER" id="PTHR12430:SF1">
    <property type="entry name" value="TOMM20-LIKE PROTEIN 1"/>
    <property type="match status" value="1"/>
</dbReference>
<dbReference type="SUPFAM" id="SSF47157">
    <property type="entry name" value="Mitochondrial import receptor subunit Tom20"/>
    <property type="match status" value="1"/>
</dbReference>
<evidence type="ECO:0000256" key="9">
    <source>
        <dbReference type="SAM" id="Phobius"/>
    </source>
</evidence>
<feature type="transmembrane region" description="Helical" evidence="9">
    <location>
        <begin position="12"/>
        <end position="34"/>
    </location>
</feature>
<keyword evidence="5 9" id="KW-1133">Transmembrane helix</keyword>
<evidence type="ECO:0000313" key="11">
    <source>
        <dbReference type="Proteomes" id="UP000694393"/>
    </source>
</evidence>
<dbReference type="Pfam" id="PF02064">
    <property type="entry name" value="MAS20"/>
    <property type="match status" value="2"/>
</dbReference>
<keyword evidence="7 8" id="KW-0472">Membrane</keyword>
<dbReference type="InterPro" id="IPR022422">
    <property type="entry name" value="MAS20_rcpt_metazoan"/>
</dbReference>
<evidence type="ECO:0000313" key="10">
    <source>
        <dbReference type="Ensembl" id="ENSPCEP00000002444.1"/>
    </source>
</evidence>
<dbReference type="Ensembl" id="ENSPCET00000002525.1">
    <property type="protein sequence ID" value="ENSPCEP00000002444.1"/>
    <property type="gene ID" value="ENSPCEG00000001983.1"/>
</dbReference>
<reference evidence="10" key="2">
    <citation type="submission" date="2025-09" db="UniProtKB">
        <authorList>
            <consortium name="Ensembl"/>
        </authorList>
    </citation>
    <scope>IDENTIFICATION</scope>
</reference>
<evidence type="ECO:0000256" key="2">
    <source>
        <dbReference type="ARBA" id="ARBA00005792"/>
    </source>
</evidence>
<evidence type="ECO:0000256" key="3">
    <source>
        <dbReference type="ARBA" id="ARBA00022692"/>
    </source>
</evidence>
<keyword evidence="11" id="KW-1185">Reference proteome</keyword>
<evidence type="ECO:0000256" key="4">
    <source>
        <dbReference type="ARBA" id="ARBA00022787"/>
    </source>
</evidence>
<protein>
    <submittedName>
        <fullName evidence="10">Translocase of outer mitochondrial membrane 20 like</fullName>
    </submittedName>
</protein>
<reference evidence="10" key="1">
    <citation type="submission" date="2025-08" db="UniProtKB">
        <authorList>
            <consortium name="Ensembl"/>
        </authorList>
    </citation>
    <scope>IDENTIFICATION</scope>
</reference>
<evidence type="ECO:0000256" key="1">
    <source>
        <dbReference type="ARBA" id="ARBA00004572"/>
    </source>
</evidence>
<dbReference type="GO" id="GO:0005742">
    <property type="term" value="C:mitochondrial outer membrane translocase complex"/>
    <property type="evidence" value="ECO:0007669"/>
    <property type="project" value="UniProtKB-UniRule"/>
</dbReference>
<dbReference type="PANTHER" id="PTHR12430">
    <property type="entry name" value="MITOCHONDRIAL IMPORT RECEPTOR SUBUNIT TOM20"/>
    <property type="match status" value="1"/>
</dbReference>
<name>A0A8C8RAF0_9SAUR</name>
<dbReference type="PIRSF" id="PIRSF037707">
    <property type="entry name" value="MAS20_rcpt"/>
    <property type="match status" value="1"/>
</dbReference>
<dbReference type="GO" id="GO:0030943">
    <property type="term" value="F:mitochondrion targeting sequence binding"/>
    <property type="evidence" value="ECO:0007669"/>
    <property type="project" value="TreeGrafter"/>
</dbReference>
<dbReference type="PRINTS" id="PR01989">
    <property type="entry name" value="EUOM20RECPTR"/>
</dbReference>
<dbReference type="AlphaFoldDB" id="A0A8C8RAF0"/>
<evidence type="ECO:0000256" key="5">
    <source>
        <dbReference type="ARBA" id="ARBA00022989"/>
    </source>
</evidence>
<dbReference type="GO" id="GO:0008320">
    <property type="term" value="F:protein transmembrane transporter activity"/>
    <property type="evidence" value="ECO:0007669"/>
    <property type="project" value="TreeGrafter"/>
</dbReference>
<comment type="similarity">
    <text evidence="2 8">Belongs to the Tom20 family.</text>
</comment>
<comment type="subcellular location">
    <subcellularLocation>
        <location evidence="1">Mitochondrion outer membrane</location>
        <topology evidence="1">Single-pass membrane protein</topology>
    </subcellularLocation>
</comment>
<dbReference type="GO" id="GO:0016031">
    <property type="term" value="P:tRNA import into mitochondrion"/>
    <property type="evidence" value="ECO:0007669"/>
    <property type="project" value="TreeGrafter"/>
</dbReference>
<organism evidence="10 11">
    <name type="scientific">Pelusios castaneus</name>
    <name type="common">West African mud turtle</name>
    <dbReference type="NCBI Taxonomy" id="367368"/>
    <lineage>
        <taxon>Eukaryota</taxon>
        <taxon>Metazoa</taxon>
        <taxon>Chordata</taxon>
        <taxon>Craniata</taxon>
        <taxon>Vertebrata</taxon>
        <taxon>Euteleostomi</taxon>
        <taxon>Archelosauria</taxon>
        <taxon>Testudinata</taxon>
        <taxon>Testudines</taxon>
        <taxon>Pleurodira</taxon>
        <taxon>Pelomedusidae</taxon>
        <taxon>Pelusios</taxon>
    </lineage>
</organism>
<sequence length="154" mass="17540">SVGRAGAAMGGWARPLLVLLAGAFGLALFGYCVYFDRQRRTAPDFRQRLRQSEWPQLTGLLLGLPRIMKTIGRIQEFFLQEIELGEHWLSRGDHKKSLEHLTNAMSVCAQPHQLLQLLHQSLPPQVFEMLLQRIPYTTQISAQFHQSEFSSPIT</sequence>
<dbReference type="PRINTS" id="PR00351">
    <property type="entry name" value="OM20RECEPTOR"/>
</dbReference>
<evidence type="ECO:0000256" key="8">
    <source>
        <dbReference type="PIRNR" id="PIRNR037707"/>
    </source>
</evidence>
<dbReference type="InterPro" id="IPR023392">
    <property type="entry name" value="Tom20_dom_sf"/>
</dbReference>
<evidence type="ECO:0000256" key="7">
    <source>
        <dbReference type="ARBA" id="ARBA00023136"/>
    </source>
</evidence>
<accession>A0A8C8RAF0</accession>
<keyword evidence="6 8" id="KW-0496">Mitochondrion</keyword>
<dbReference type="GO" id="GO:0006886">
    <property type="term" value="P:intracellular protein transport"/>
    <property type="evidence" value="ECO:0007669"/>
    <property type="project" value="InterPro"/>
</dbReference>
<proteinExistence type="inferred from homology"/>
<dbReference type="InterPro" id="IPR002056">
    <property type="entry name" value="MAS20"/>
</dbReference>
<dbReference type="GO" id="GO:0006605">
    <property type="term" value="P:protein targeting"/>
    <property type="evidence" value="ECO:0007669"/>
    <property type="project" value="InterPro"/>
</dbReference>
<keyword evidence="3 9" id="KW-0812">Transmembrane</keyword>